<evidence type="ECO:0000313" key="5">
    <source>
        <dbReference type="Proteomes" id="UP000559182"/>
    </source>
</evidence>
<dbReference type="CDD" id="cd04301">
    <property type="entry name" value="NAT_SF"/>
    <property type="match status" value="1"/>
</dbReference>
<keyword evidence="2" id="KW-0012">Acyltransferase</keyword>
<evidence type="ECO:0000256" key="1">
    <source>
        <dbReference type="ARBA" id="ARBA00022679"/>
    </source>
</evidence>
<dbReference type="InterPro" id="IPR025289">
    <property type="entry name" value="DUF4081"/>
</dbReference>
<dbReference type="SUPFAM" id="SSF55729">
    <property type="entry name" value="Acyl-CoA N-acyltransferases (Nat)"/>
    <property type="match status" value="1"/>
</dbReference>
<name>A0A839N260_9MICO</name>
<dbReference type="PIRSF" id="PIRSF021603">
    <property type="entry name" value="UCP21603_acetyltransf"/>
    <property type="match status" value="1"/>
</dbReference>
<keyword evidence="1" id="KW-0808">Transferase</keyword>
<dbReference type="InterPro" id="IPR016794">
    <property type="entry name" value="UCP21603_acetyltransf"/>
</dbReference>
<dbReference type="GO" id="GO:0016747">
    <property type="term" value="F:acyltransferase activity, transferring groups other than amino-acyl groups"/>
    <property type="evidence" value="ECO:0007669"/>
    <property type="project" value="InterPro"/>
</dbReference>
<reference evidence="4 5" key="1">
    <citation type="submission" date="2020-08" db="EMBL/GenBank/DDBJ databases">
        <title>Sequencing the genomes of 1000 actinobacteria strains.</title>
        <authorList>
            <person name="Klenk H.-P."/>
        </authorList>
    </citation>
    <scope>NUCLEOTIDE SEQUENCE [LARGE SCALE GENOMIC DNA]</scope>
    <source>
        <strain evidence="4 5">DSM 105369</strain>
    </source>
</reference>
<dbReference type="Pfam" id="PF13312">
    <property type="entry name" value="DUF4081"/>
    <property type="match status" value="1"/>
</dbReference>
<evidence type="ECO:0000313" key="4">
    <source>
        <dbReference type="EMBL" id="MBB2890879.1"/>
    </source>
</evidence>
<dbReference type="EMBL" id="JACHVQ010000001">
    <property type="protein sequence ID" value="MBB2890879.1"/>
    <property type="molecule type" value="Genomic_DNA"/>
</dbReference>
<sequence>MLRTLSGARSLGPGDFSAALDLCAVDPLANVFVAARLLEGGPAFAGALLGVDDGHRLRSMCWTSANVVPIGADDAALDSFATRLRRKRRRCSSIFGDADQVLGLWARLERHWGDARSVRRDQPMMAVSSVPAAGSGAIDHRVRRARLDEVDQVLPASASMFTEEIGYPPFVGSDRDYRRMVTSLISAGHTFVVTEDHRVIFKADIGSLAAGVAQLQGVWVAPDRRGQGLATPAMRSVVQQIIETVAPTVTLYVNSYNEPALRTYRAAGFRQVGKFATVIL</sequence>
<protein>
    <recommendedName>
        <fullName evidence="3">N-acetyltransferase domain-containing protein</fullName>
    </recommendedName>
</protein>
<organism evidence="4 5">
    <name type="scientific">Flexivirga oryzae</name>
    <dbReference type="NCBI Taxonomy" id="1794944"/>
    <lineage>
        <taxon>Bacteria</taxon>
        <taxon>Bacillati</taxon>
        <taxon>Actinomycetota</taxon>
        <taxon>Actinomycetes</taxon>
        <taxon>Micrococcales</taxon>
        <taxon>Dermacoccaceae</taxon>
        <taxon>Flexivirga</taxon>
    </lineage>
</organism>
<evidence type="ECO:0000259" key="3">
    <source>
        <dbReference type="PROSITE" id="PS51186"/>
    </source>
</evidence>
<keyword evidence="5" id="KW-1185">Reference proteome</keyword>
<gene>
    <name evidence="4" type="ORF">FHU39_000863</name>
</gene>
<dbReference type="Pfam" id="PF00583">
    <property type="entry name" value="Acetyltransf_1"/>
    <property type="match status" value="1"/>
</dbReference>
<evidence type="ECO:0000256" key="2">
    <source>
        <dbReference type="ARBA" id="ARBA00023315"/>
    </source>
</evidence>
<comment type="caution">
    <text evidence="4">The sequence shown here is derived from an EMBL/GenBank/DDBJ whole genome shotgun (WGS) entry which is preliminary data.</text>
</comment>
<feature type="domain" description="N-acetyltransferase" evidence="3">
    <location>
        <begin position="140"/>
        <end position="280"/>
    </location>
</feature>
<dbReference type="Gene3D" id="3.40.630.30">
    <property type="match status" value="1"/>
</dbReference>
<dbReference type="PROSITE" id="PS51186">
    <property type="entry name" value="GNAT"/>
    <property type="match status" value="1"/>
</dbReference>
<dbReference type="InterPro" id="IPR050832">
    <property type="entry name" value="Bact_Acetyltransf"/>
</dbReference>
<dbReference type="RefSeq" id="WP_183319223.1">
    <property type="nucleotide sequence ID" value="NZ_JACHVQ010000001.1"/>
</dbReference>
<dbReference type="Proteomes" id="UP000559182">
    <property type="component" value="Unassembled WGS sequence"/>
</dbReference>
<dbReference type="PANTHER" id="PTHR43877:SF2">
    <property type="entry name" value="AMINOALKYLPHOSPHONATE N-ACETYLTRANSFERASE-RELATED"/>
    <property type="match status" value="1"/>
</dbReference>
<proteinExistence type="predicted"/>
<dbReference type="PANTHER" id="PTHR43877">
    <property type="entry name" value="AMINOALKYLPHOSPHONATE N-ACETYLTRANSFERASE-RELATED-RELATED"/>
    <property type="match status" value="1"/>
</dbReference>
<accession>A0A839N260</accession>
<dbReference type="AlphaFoldDB" id="A0A839N260"/>
<dbReference type="InterPro" id="IPR000182">
    <property type="entry name" value="GNAT_dom"/>
</dbReference>
<dbReference type="InterPro" id="IPR016181">
    <property type="entry name" value="Acyl_CoA_acyltransferase"/>
</dbReference>